<dbReference type="KEGG" id="nwl:NWFMUON74_19200"/>
<evidence type="ECO:0000313" key="1">
    <source>
        <dbReference type="EMBL" id="BCK54148.1"/>
    </source>
</evidence>
<dbReference type="GO" id="GO:0003677">
    <property type="term" value="F:DNA binding"/>
    <property type="evidence" value="ECO:0007669"/>
    <property type="project" value="InterPro"/>
</dbReference>
<name>A0A7G1KGB0_9NOCA</name>
<dbReference type="Gene3D" id="3.30.1310.10">
    <property type="entry name" value="Nucleoid-associated protein YbaB-like domain"/>
    <property type="match status" value="1"/>
</dbReference>
<accession>A0A7G1KGB0</accession>
<dbReference type="EMBL" id="AP023396">
    <property type="protein sequence ID" value="BCK54148.1"/>
    <property type="molecule type" value="Genomic_DNA"/>
</dbReference>
<reference evidence="1 2" key="1">
    <citation type="submission" date="2020-08" db="EMBL/GenBank/DDBJ databases">
        <title>Genome Sequencing of Nocardia wallacei strain FMUON74 and assembly.</title>
        <authorList>
            <person name="Toyokawa M."/>
            <person name="Uesaka K."/>
        </authorList>
    </citation>
    <scope>NUCLEOTIDE SEQUENCE [LARGE SCALE GENOMIC DNA]</scope>
    <source>
        <strain evidence="1 2">FMUON74</strain>
    </source>
</reference>
<protein>
    <recommendedName>
        <fullName evidence="3">DNA-binding protein</fullName>
    </recommendedName>
</protein>
<dbReference type="Proteomes" id="UP000516173">
    <property type="component" value="Chromosome"/>
</dbReference>
<gene>
    <name evidence="1" type="ORF">NWFMUON74_19200</name>
</gene>
<dbReference type="Pfam" id="PF02575">
    <property type="entry name" value="YbaB_DNA_bd"/>
    <property type="match status" value="1"/>
</dbReference>
<dbReference type="SUPFAM" id="SSF82607">
    <property type="entry name" value="YbaB-like"/>
    <property type="match status" value="1"/>
</dbReference>
<evidence type="ECO:0008006" key="3">
    <source>
        <dbReference type="Google" id="ProtNLM"/>
    </source>
</evidence>
<keyword evidence="2" id="KW-1185">Reference proteome</keyword>
<dbReference type="AlphaFoldDB" id="A0A7G1KGB0"/>
<evidence type="ECO:0000313" key="2">
    <source>
        <dbReference type="Proteomes" id="UP000516173"/>
    </source>
</evidence>
<dbReference type="InterPro" id="IPR036894">
    <property type="entry name" value="YbaB-like_sf"/>
</dbReference>
<dbReference type="InterPro" id="IPR004401">
    <property type="entry name" value="YbaB/EbfC"/>
</dbReference>
<sequence>MSFDDSTAESVEQLRRRIADALDRHDEIRAALPDVIEQLGVYRSTASSPDGAVDVTVNAAGSVVDVRLAADAFRTGSPDSLSRSIADTAHRATWQALRHVADVSAVMADSADALAELPDPIPNASLRDLRESLWQLPKPRSDRAGS</sequence>
<organism evidence="1 2">
    <name type="scientific">Nocardia wallacei</name>
    <dbReference type="NCBI Taxonomy" id="480035"/>
    <lineage>
        <taxon>Bacteria</taxon>
        <taxon>Bacillati</taxon>
        <taxon>Actinomycetota</taxon>
        <taxon>Actinomycetes</taxon>
        <taxon>Mycobacteriales</taxon>
        <taxon>Nocardiaceae</taxon>
        <taxon>Nocardia</taxon>
    </lineage>
</organism>
<proteinExistence type="predicted"/>
<dbReference type="RefSeq" id="WP_187687448.1">
    <property type="nucleotide sequence ID" value="NZ_AP023396.1"/>
</dbReference>
<dbReference type="GeneID" id="80346484"/>